<keyword evidence="2" id="KW-1185">Reference proteome</keyword>
<accession>A0A8C8VEC7</accession>
<organism evidence="1 2">
    <name type="scientific">Pelusios castaneus</name>
    <name type="common">West African mud turtle</name>
    <dbReference type="NCBI Taxonomy" id="367368"/>
    <lineage>
        <taxon>Eukaryota</taxon>
        <taxon>Metazoa</taxon>
        <taxon>Chordata</taxon>
        <taxon>Craniata</taxon>
        <taxon>Vertebrata</taxon>
        <taxon>Euteleostomi</taxon>
        <taxon>Archelosauria</taxon>
        <taxon>Testudinata</taxon>
        <taxon>Testudines</taxon>
        <taxon>Pleurodira</taxon>
        <taxon>Pelomedusidae</taxon>
        <taxon>Pelusios</taxon>
    </lineage>
</organism>
<protein>
    <submittedName>
        <fullName evidence="1">Uncharacterized protein</fullName>
    </submittedName>
</protein>
<evidence type="ECO:0000313" key="1">
    <source>
        <dbReference type="Ensembl" id="ENSPCEP00000001830.1"/>
    </source>
</evidence>
<name>A0A8C8VEC7_9SAUR</name>
<evidence type="ECO:0000313" key="2">
    <source>
        <dbReference type="Proteomes" id="UP000694393"/>
    </source>
</evidence>
<dbReference type="Ensembl" id="ENSPCET00000001892.1">
    <property type="protein sequence ID" value="ENSPCEP00000001830.1"/>
    <property type="gene ID" value="ENSPCEG00000001522.1"/>
</dbReference>
<dbReference type="Proteomes" id="UP000694393">
    <property type="component" value="Unplaced"/>
</dbReference>
<dbReference type="AlphaFoldDB" id="A0A8C8VEC7"/>
<reference evidence="1" key="2">
    <citation type="submission" date="2025-09" db="UniProtKB">
        <authorList>
            <consortium name="Ensembl"/>
        </authorList>
    </citation>
    <scope>IDENTIFICATION</scope>
</reference>
<reference evidence="1" key="1">
    <citation type="submission" date="2025-08" db="UniProtKB">
        <authorList>
            <consortium name="Ensembl"/>
        </authorList>
    </citation>
    <scope>IDENTIFICATION</scope>
</reference>
<proteinExistence type="predicted"/>
<sequence>QPHHLRGMRSPSPSPACGAGWLLRCAPCAGVLVGAWHWKWSPRLGSLSRSSPQTLDQWFSTFLMPRPFNTVPSSCCGSFDPQRGPDPQVENHCSRRTQLPLWIMVNKAHEGVYEALASAQRFE</sequence>